<feature type="domain" description="Tc1-like transposase DDE" evidence="1">
    <location>
        <begin position="7"/>
        <end position="128"/>
    </location>
</feature>
<dbReference type="Proteomes" id="UP000011131">
    <property type="component" value="Chromosome"/>
</dbReference>
<dbReference type="HOGENOM" id="CLU_041125_1_0_7"/>
<protein>
    <submittedName>
        <fullName evidence="2">Transposase</fullName>
    </submittedName>
</protein>
<dbReference type="AlphaFoldDB" id="L7UK34"/>
<gene>
    <name evidence="2" type="ordered locus">MYSTI_06599</name>
</gene>
<dbReference type="eggNOG" id="COG3335">
    <property type="taxonomic scope" value="Bacteria"/>
</dbReference>
<name>L7UK34_MYXSD</name>
<evidence type="ECO:0000313" key="3">
    <source>
        <dbReference type="Proteomes" id="UP000011131"/>
    </source>
</evidence>
<keyword evidence="3" id="KW-1185">Reference proteome</keyword>
<proteinExistence type="predicted"/>
<dbReference type="EMBL" id="CP004025">
    <property type="protein sequence ID" value="AGC47872.1"/>
    <property type="molecule type" value="Genomic_DNA"/>
</dbReference>
<evidence type="ECO:0000313" key="2">
    <source>
        <dbReference type="EMBL" id="AGC47872.1"/>
    </source>
</evidence>
<dbReference type="STRING" id="1278073.MYSTI_06599"/>
<reference evidence="2 3" key="1">
    <citation type="journal article" date="2013" name="Genome Announc.">
        <title>Complete genome sequence of Myxococcus stipitatus strain DSM 14675, a fruiting myxobacterium.</title>
        <authorList>
            <person name="Huntley S."/>
            <person name="Kneip S."/>
            <person name="Treuner-Lange A."/>
            <person name="Sogaard-Andersen L."/>
        </authorList>
    </citation>
    <scope>NUCLEOTIDE SEQUENCE [LARGE SCALE GENOMIC DNA]</scope>
    <source>
        <strain evidence="3">DSM 14675 / JCM 12634 / Mx s8</strain>
    </source>
</reference>
<dbReference type="Pfam" id="PF13358">
    <property type="entry name" value="DDE_3"/>
    <property type="match status" value="1"/>
</dbReference>
<dbReference type="KEGG" id="msd:MYSTI_06599"/>
<dbReference type="PATRIC" id="fig|1278073.3.peg.6699"/>
<sequence length="130" mass="15098">MQLLDSKRAILPMHAGAVARRDYEYVRCGTANLFCAVEPRAGRHFVKATRSRKAADFAEAVRDLAHRYPKARKIHLVLDNLNVHTRFSLTRRFGWKQGLRLWNRFCVHYTPVHGSWLNQAEIEVSLVSRQ</sequence>
<organism evidence="2 3">
    <name type="scientific">Myxococcus stipitatus (strain DSM 14675 / JCM 12634 / Mx s8)</name>
    <dbReference type="NCBI Taxonomy" id="1278073"/>
    <lineage>
        <taxon>Bacteria</taxon>
        <taxon>Pseudomonadati</taxon>
        <taxon>Myxococcota</taxon>
        <taxon>Myxococcia</taxon>
        <taxon>Myxococcales</taxon>
        <taxon>Cystobacterineae</taxon>
        <taxon>Myxococcaceae</taxon>
        <taxon>Myxococcus</taxon>
    </lineage>
</organism>
<accession>L7UK34</accession>
<dbReference type="InterPro" id="IPR038717">
    <property type="entry name" value="Tc1-like_DDE_dom"/>
</dbReference>
<dbReference type="OrthoDB" id="165456at2"/>
<evidence type="ECO:0000259" key="1">
    <source>
        <dbReference type="Pfam" id="PF13358"/>
    </source>
</evidence>